<organism evidence="4 5">
    <name type="scientific">Blastopirellula marina</name>
    <dbReference type="NCBI Taxonomy" id="124"/>
    <lineage>
        <taxon>Bacteria</taxon>
        <taxon>Pseudomonadati</taxon>
        <taxon>Planctomycetota</taxon>
        <taxon>Planctomycetia</taxon>
        <taxon>Pirellulales</taxon>
        <taxon>Pirellulaceae</taxon>
        <taxon>Blastopirellula</taxon>
    </lineage>
</organism>
<evidence type="ECO:0000256" key="2">
    <source>
        <dbReference type="ARBA" id="ARBA00023002"/>
    </source>
</evidence>
<dbReference type="InterPro" id="IPR013785">
    <property type="entry name" value="Aldolase_TIM"/>
</dbReference>
<reference evidence="4 5" key="1">
    <citation type="submission" date="2018-02" db="EMBL/GenBank/DDBJ databases">
        <title>Comparative genomes isolates from brazilian mangrove.</title>
        <authorList>
            <person name="Araujo J.E."/>
            <person name="Taketani R.G."/>
            <person name="Silva M.C.P."/>
            <person name="Loureco M.V."/>
            <person name="Andreote F.D."/>
        </authorList>
    </citation>
    <scope>NUCLEOTIDE SEQUENCE [LARGE SCALE GENOMIC DNA]</scope>
    <source>
        <strain evidence="4 5">Hex-1 MGV</strain>
    </source>
</reference>
<dbReference type="OrthoDB" id="9772736at2"/>
<dbReference type="GO" id="GO:0016491">
    <property type="term" value="F:oxidoreductase activity"/>
    <property type="evidence" value="ECO:0007669"/>
    <property type="project" value="UniProtKB-KW"/>
</dbReference>
<evidence type="ECO:0000259" key="3">
    <source>
        <dbReference type="Pfam" id="PF00724"/>
    </source>
</evidence>
<dbReference type="EMBL" id="PUHY01000015">
    <property type="protein sequence ID" value="PQO29285.1"/>
    <property type="molecule type" value="Genomic_DNA"/>
</dbReference>
<dbReference type="AlphaFoldDB" id="A0A2S8FAU8"/>
<sequence length="483" mass="53759">MSSRYIKVAQLKTVDTFRERLAELGLELPCDDSILTREQGSPMAEPLTAGGFTMGNRWCIHPMEGWDANPDGSPSEYTIRRWENFGRSGAKWIWGGEAAAVQEDGRANPNQTLGTEANRFGLEKLFDALINTHRAEISDPSDLMVGLQLTHSGRYCRPNQKHVAEPRIAYHHPVLDARVGIDPDDDSAVWTDEQLDELIEKYVTSSKIAQQLGFHFVDIKCCHGYLLHEFLSARHRPGKYGGDFEGRTRLLTTIIRRVKQECPGLLIGVRLSIFDLIPFHAGLEAGEPIDYQGMLPYEFGFGVDQDNPERMDLSEPIQLLRLLEAAGVFAVNLSAGSPYYNPHIQRPAIFPPTDGYPPPEDPLVGVVRQIEAVRDCKKAVPNMAMIGTGYTYLQEYVPHVAQAVVREGWVDSVGLGRMVLSLPELPQATLEEGAMPRKKICRTFSDCTSGPRKGLISGCYPLDPFYKVLPEAQQLKEAKAATP</sequence>
<accession>A0A2S8FAU8</accession>
<dbReference type="Pfam" id="PF00724">
    <property type="entry name" value="Oxidored_FMN"/>
    <property type="match status" value="1"/>
</dbReference>
<dbReference type="InterPro" id="IPR001155">
    <property type="entry name" value="OxRdtase_FMN_N"/>
</dbReference>
<dbReference type="PANTHER" id="PTHR43656:SF2">
    <property type="entry name" value="BINDING OXIDOREDUCTASE, PUTATIVE (AFU_ORTHOLOGUE AFUA_2G08260)-RELATED"/>
    <property type="match status" value="1"/>
</dbReference>
<protein>
    <submittedName>
        <fullName evidence="4">NADH:flavin oxidoreductase</fullName>
    </submittedName>
</protein>
<dbReference type="InterPro" id="IPR051799">
    <property type="entry name" value="NADH_flavin_oxidoreductase"/>
</dbReference>
<dbReference type="SUPFAM" id="SSF51395">
    <property type="entry name" value="FMN-linked oxidoreductases"/>
    <property type="match status" value="1"/>
</dbReference>
<gene>
    <name evidence="4" type="ORF">C5Y83_24690</name>
</gene>
<evidence type="ECO:0000313" key="5">
    <source>
        <dbReference type="Proteomes" id="UP000238322"/>
    </source>
</evidence>
<name>A0A2S8FAU8_9BACT</name>
<dbReference type="RefSeq" id="WP_105332480.1">
    <property type="nucleotide sequence ID" value="NZ_PUHY01000015.1"/>
</dbReference>
<keyword evidence="1" id="KW-0285">Flavoprotein</keyword>
<evidence type="ECO:0000313" key="4">
    <source>
        <dbReference type="EMBL" id="PQO29285.1"/>
    </source>
</evidence>
<comment type="caution">
    <text evidence="4">The sequence shown here is derived from an EMBL/GenBank/DDBJ whole genome shotgun (WGS) entry which is preliminary data.</text>
</comment>
<dbReference type="PANTHER" id="PTHR43656">
    <property type="entry name" value="BINDING OXIDOREDUCTASE, PUTATIVE (AFU_ORTHOLOGUE AFUA_2G08260)-RELATED"/>
    <property type="match status" value="1"/>
</dbReference>
<proteinExistence type="predicted"/>
<feature type="domain" description="NADH:flavin oxidoreductase/NADH oxidase N-terminal" evidence="3">
    <location>
        <begin position="45"/>
        <end position="277"/>
    </location>
</feature>
<dbReference type="Proteomes" id="UP000238322">
    <property type="component" value="Unassembled WGS sequence"/>
</dbReference>
<keyword evidence="2" id="KW-0560">Oxidoreductase</keyword>
<evidence type="ECO:0000256" key="1">
    <source>
        <dbReference type="ARBA" id="ARBA00022630"/>
    </source>
</evidence>
<dbReference type="Gene3D" id="3.20.20.70">
    <property type="entry name" value="Aldolase class I"/>
    <property type="match status" value="1"/>
</dbReference>
<dbReference type="GO" id="GO:0010181">
    <property type="term" value="F:FMN binding"/>
    <property type="evidence" value="ECO:0007669"/>
    <property type="project" value="InterPro"/>
</dbReference>